<accession>A0A4Q8AEQ6</accession>
<organism evidence="7 8">
    <name type="scientific">Zhihengliuella halotolerans</name>
    <dbReference type="NCBI Taxonomy" id="370736"/>
    <lineage>
        <taxon>Bacteria</taxon>
        <taxon>Bacillati</taxon>
        <taxon>Actinomycetota</taxon>
        <taxon>Actinomycetes</taxon>
        <taxon>Micrococcales</taxon>
        <taxon>Micrococcaceae</taxon>
        <taxon>Zhihengliuella</taxon>
    </lineage>
</organism>
<dbReference type="Pfam" id="PF05025">
    <property type="entry name" value="RbsD_FucU"/>
    <property type="match status" value="1"/>
</dbReference>
<evidence type="ECO:0000256" key="2">
    <source>
        <dbReference type="ARBA" id="ARBA00012862"/>
    </source>
</evidence>
<name>A0A4Q8AEQ6_9MICC</name>
<dbReference type="Gene3D" id="3.40.1650.10">
    <property type="entry name" value="RbsD-like domain"/>
    <property type="match status" value="1"/>
</dbReference>
<feature type="active site" description="Proton donor" evidence="6">
    <location>
        <position position="20"/>
    </location>
</feature>
<dbReference type="GO" id="GO:0019303">
    <property type="term" value="P:D-ribose catabolic process"/>
    <property type="evidence" value="ECO:0007669"/>
    <property type="project" value="UniProtKB-UniRule"/>
</dbReference>
<dbReference type="NCBIfam" id="NF008761">
    <property type="entry name" value="PRK11797.1"/>
    <property type="match status" value="1"/>
</dbReference>
<proteinExistence type="inferred from homology"/>
<keyword evidence="3 6" id="KW-0963">Cytoplasm</keyword>
<dbReference type="AlphaFoldDB" id="A0A4Q8AEQ6"/>
<keyword evidence="5 6" id="KW-0119">Carbohydrate metabolism</keyword>
<sequence length="129" mass="13641">MLKTGILNPDLLDGLARLGHTDTVVIADCGLPLPAGARVVDLTLVRGVPTFEQVLRAVGEAIVVESVTIADEARGTAPERLVAEALSDAPVQSVSHERLKQQLPHAKLIVRTGEATPYANAILRCGVDF</sequence>
<evidence type="ECO:0000313" key="8">
    <source>
        <dbReference type="Proteomes" id="UP000292685"/>
    </source>
</evidence>
<feature type="binding site" evidence="6">
    <location>
        <begin position="118"/>
        <end position="120"/>
    </location>
    <ligand>
        <name>substrate</name>
    </ligand>
</feature>
<feature type="binding site" evidence="6">
    <location>
        <position position="96"/>
    </location>
    <ligand>
        <name>substrate</name>
    </ligand>
</feature>
<comment type="subunit">
    <text evidence="6">Homodecamer.</text>
</comment>
<comment type="similarity">
    <text evidence="6">Belongs to the RbsD / FucU family. RbsD subfamily.</text>
</comment>
<comment type="subcellular location">
    <subcellularLocation>
        <location evidence="6">Cytoplasm</location>
    </subcellularLocation>
</comment>
<evidence type="ECO:0000256" key="6">
    <source>
        <dbReference type="HAMAP-Rule" id="MF_01661"/>
    </source>
</evidence>
<evidence type="ECO:0000256" key="4">
    <source>
        <dbReference type="ARBA" id="ARBA00023235"/>
    </source>
</evidence>
<comment type="function">
    <text evidence="6">Catalyzes the interconversion of beta-pyran and beta-furan forms of D-ribose.</text>
</comment>
<dbReference type="UniPathway" id="UPA00916">
    <property type="reaction ID" value="UER00888"/>
</dbReference>
<dbReference type="InterPro" id="IPR023750">
    <property type="entry name" value="RbsD-like_sf"/>
</dbReference>
<dbReference type="RefSeq" id="WP_130451253.1">
    <property type="nucleotide sequence ID" value="NZ_SHLA01000001.1"/>
</dbReference>
<evidence type="ECO:0000256" key="1">
    <source>
        <dbReference type="ARBA" id="ARBA00000223"/>
    </source>
</evidence>
<dbReference type="InterPro" id="IPR007721">
    <property type="entry name" value="RbsD_FucU"/>
</dbReference>
<evidence type="ECO:0000256" key="5">
    <source>
        <dbReference type="ARBA" id="ARBA00023277"/>
    </source>
</evidence>
<dbReference type="EMBL" id="SHLA01000001">
    <property type="protein sequence ID" value="RZU62718.1"/>
    <property type="molecule type" value="Genomic_DNA"/>
</dbReference>
<reference evidence="7 8" key="1">
    <citation type="submission" date="2019-02" db="EMBL/GenBank/DDBJ databases">
        <title>Sequencing the genomes of 1000 actinobacteria strains.</title>
        <authorList>
            <person name="Klenk H.-P."/>
        </authorList>
    </citation>
    <scope>NUCLEOTIDE SEQUENCE [LARGE SCALE GENOMIC DNA]</scope>
    <source>
        <strain evidence="7 8">DSM 17364</strain>
    </source>
</reference>
<dbReference type="SUPFAM" id="SSF102546">
    <property type="entry name" value="RbsD-like"/>
    <property type="match status" value="1"/>
</dbReference>
<dbReference type="OrthoDB" id="9805009at2"/>
<gene>
    <name evidence="6" type="primary">rbsD</name>
    <name evidence="7" type="ORF">EV380_2320</name>
</gene>
<comment type="caution">
    <text evidence="7">The sequence shown here is derived from an EMBL/GenBank/DDBJ whole genome shotgun (WGS) entry which is preliminary data.</text>
</comment>
<dbReference type="GO" id="GO:0062193">
    <property type="term" value="F:D-ribose pyranase activity"/>
    <property type="evidence" value="ECO:0007669"/>
    <property type="project" value="UniProtKB-EC"/>
</dbReference>
<evidence type="ECO:0000313" key="7">
    <source>
        <dbReference type="EMBL" id="RZU62718.1"/>
    </source>
</evidence>
<feature type="binding site" evidence="6">
    <location>
        <position position="28"/>
    </location>
    <ligand>
        <name>substrate</name>
    </ligand>
</feature>
<comment type="pathway">
    <text evidence="6">Carbohydrate metabolism; D-ribose degradation; D-ribose 5-phosphate from beta-D-ribopyranose: step 1/2.</text>
</comment>
<keyword evidence="4 6" id="KW-0413">Isomerase</keyword>
<keyword evidence="8" id="KW-1185">Reference proteome</keyword>
<evidence type="ECO:0000256" key="3">
    <source>
        <dbReference type="ARBA" id="ARBA00022490"/>
    </source>
</evidence>
<dbReference type="GO" id="GO:0048029">
    <property type="term" value="F:monosaccharide binding"/>
    <property type="evidence" value="ECO:0007669"/>
    <property type="project" value="InterPro"/>
</dbReference>
<protein>
    <recommendedName>
        <fullName evidence="2 6">D-ribose pyranase</fullName>
        <ecNumber evidence="2 6">5.4.99.62</ecNumber>
    </recommendedName>
</protein>
<dbReference type="EC" id="5.4.99.62" evidence="2 6"/>
<dbReference type="PANTHER" id="PTHR37831:SF1">
    <property type="entry name" value="D-RIBOSE PYRANASE"/>
    <property type="match status" value="1"/>
</dbReference>
<dbReference type="GO" id="GO:0005829">
    <property type="term" value="C:cytosol"/>
    <property type="evidence" value="ECO:0007669"/>
    <property type="project" value="TreeGrafter"/>
</dbReference>
<dbReference type="PANTHER" id="PTHR37831">
    <property type="entry name" value="D-RIBOSE PYRANASE"/>
    <property type="match status" value="1"/>
</dbReference>
<dbReference type="InterPro" id="IPR023064">
    <property type="entry name" value="D-ribose_pyranase"/>
</dbReference>
<comment type="catalytic activity">
    <reaction evidence="1 6">
        <text>beta-D-ribopyranose = beta-D-ribofuranose</text>
        <dbReference type="Rhea" id="RHEA:25432"/>
        <dbReference type="ChEBI" id="CHEBI:27476"/>
        <dbReference type="ChEBI" id="CHEBI:47002"/>
        <dbReference type="EC" id="5.4.99.62"/>
    </reaction>
</comment>
<dbReference type="Proteomes" id="UP000292685">
    <property type="component" value="Unassembled WGS sequence"/>
</dbReference>
<dbReference type="HAMAP" id="MF_01661">
    <property type="entry name" value="D_rib_pyranase"/>
    <property type="match status" value="1"/>
</dbReference>
<dbReference type="GO" id="GO:0016872">
    <property type="term" value="F:intramolecular lyase activity"/>
    <property type="evidence" value="ECO:0007669"/>
    <property type="project" value="UniProtKB-UniRule"/>
</dbReference>